<dbReference type="AlphaFoldDB" id="A0A9P0XHA3"/>
<protein>
    <recommendedName>
        <fullName evidence="3">Kazal-like domain-containing protein</fullName>
    </recommendedName>
</protein>
<evidence type="ECO:0000313" key="2">
    <source>
        <dbReference type="Proteomes" id="UP001152562"/>
    </source>
</evidence>
<evidence type="ECO:0000313" key="1">
    <source>
        <dbReference type="EMBL" id="CAH4036397.1"/>
    </source>
</evidence>
<name>A0A9P0XHA3_PIEBR</name>
<accession>A0A9P0XHA3</accession>
<dbReference type="Proteomes" id="UP001152562">
    <property type="component" value="Unassembled WGS sequence"/>
</dbReference>
<sequence length="566" mass="62355">MCEAKERAHQEVLRGLDDDPWGRPYRSACKRLKGAGMPLVESLEPAFLDRVVAGLFPLPPDIVPPCMAATVVEAAGGEGEMAPGVSDIEMEAFLTRLKARKKAPGPDGVHARVLAVVLPHMEASVRELYTACLRSGRFPVAWKTGRLCLVRKEGRSADSSAAYRPIVLLDEAGKALEWVVASRLCRHLSVEGPDLSEAQYGFRAGRSTLDALWELRSHTFGVVDVQCWLDSGIYTGLSQIFEPKMYGWYPMDWTARRQALTHPLHTQSVTTRKKKKVRQKSDPHYGYEPYWEGYGKKLEEKKKETGENFACGEECHLMFVEFCIFIYGEVCGRGKNYTHKTFENYCQLLNHDCSGRESCKLSLLLSSTLAPAGGAGNPITPKGLRGVSGGLCVGPGAALVGAARARTLRWIIIVTMAWVLAALAVKRRCASQAGRASSDLCSLTAAWRALSDVAMHQKGVSKHGLRRMSLSFNQTTTPIMAMSRIGLEVTGFIWTKNLALGETTTKTPFFAEKNATIYIHGLARYVLERWITKSTSNVCRYSVFVLVGGTINSVEDSIPLIPTTNF</sequence>
<dbReference type="PANTHER" id="PTHR19446">
    <property type="entry name" value="REVERSE TRANSCRIPTASES"/>
    <property type="match status" value="1"/>
</dbReference>
<gene>
    <name evidence="1" type="ORF">PIBRA_LOCUS12198</name>
</gene>
<proteinExistence type="predicted"/>
<comment type="caution">
    <text evidence="1">The sequence shown here is derived from an EMBL/GenBank/DDBJ whole genome shotgun (WGS) entry which is preliminary data.</text>
</comment>
<reference evidence="1" key="1">
    <citation type="submission" date="2022-05" db="EMBL/GenBank/DDBJ databases">
        <authorList>
            <person name="Okamura Y."/>
        </authorList>
    </citation>
    <scope>NUCLEOTIDE SEQUENCE</scope>
</reference>
<organism evidence="1 2">
    <name type="scientific">Pieris brassicae</name>
    <name type="common">White butterfly</name>
    <name type="synonym">Large white butterfly</name>
    <dbReference type="NCBI Taxonomy" id="7116"/>
    <lineage>
        <taxon>Eukaryota</taxon>
        <taxon>Metazoa</taxon>
        <taxon>Ecdysozoa</taxon>
        <taxon>Arthropoda</taxon>
        <taxon>Hexapoda</taxon>
        <taxon>Insecta</taxon>
        <taxon>Pterygota</taxon>
        <taxon>Neoptera</taxon>
        <taxon>Endopterygota</taxon>
        <taxon>Lepidoptera</taxon>
        <taxon>Glossata</taxon>
        <taxon>Ditrysia</taxon>
        <taxon>Papilionoidea</taxon>
        <taxon>Pieridae</taxon>
        <taxon>Pierinae</taxon>
        <taxon>Pieris</taxon>
    </lineage>
</organism>
<keyword evidence="2" id="KW-1185">Reference proteome</keyword>
<dbReference type="EMBL" id="CALOZG010000071">
    <property type="protein sequence ID" value="CAH4036397.1"/>
    <property type="molecule type" value="Genomic_DNA"/>
</dbReference>
<evidence type="ECO:0008006" key="3">
    <source>
        <dbReference type="Google" id="ProtNLM"/>
    </source>
</evidence>